<dbReference type="EMBL" id="FOPI01000024">
    <property type="protein sequence ID" value="SFG46619.1"/>
    <property type="molecule type" value="Genomic_DNA"/>
</dbReference>
<gene>
    <name evidence="4" type="ORF">SAMN02910432_01486</name>
</gene>
<feature type="domain" description="Solute-binding protein family 3/N-terminal" evidence="3">
    <location>
        <begin position="41"/>
        <end position="265"/>
    </location>
</feature>
<organism evidence="4 5">
    <name type="scientific">Ligilactobacillus ruminis DSM 20403 = NBRC 102161</name>
    <dbReference type="NCBI Taxonomy" id="1423798"/>
    <lineage>
        <taxon>Bacteria</taxon>
        <taxon>Bacillati</taxon>
        <taxon>Bacillota</taxon>
        <taxon>Bacilli</taxon>
        <taxon>Lactobacillales</taxon>
        <taxon>Lactobacillaceae</taxon>
        <taxon>Ligilactobacillus</taxon>
    </lineage>
</organism>
<dbReference type="PROSITE" id="PS51257">
    <property type="entry name" value="PROKAR_LIPOPROTEIN"/>
    <property type="match status" value="1"/>
</dbReference>
<dbReference type="PANTHER" id="PTHR35936">
    <property type="entry name" value="MEMBRANE-BOUND LYTIC MUREIN TRANSGLYCOSYLASE F"/>
    <property type="match status" value="1"/>
</dbReference>
<reference evidence="5" key="1">
    <citation type="submission" date="2016-10" db="EMBL/GenBank/DDBJ databases">
        <authorList>
            <person name="Varghese N."/>
            <person name="Submissions S."/>
        </authorList>
    </citation>
    <scope>NUCLEOTIDE SEQUENCE [LARGE SCALE GENOMIC DNA]</scope>
    <source>
        <strain evidence="5">DSM 20403</strain>
    </source>
</reference>
<evidence type="ECO:0000259" key="3">
    <source>
        <dbReference type="SMART" id="SM00062"/>
    </source>
</evidence>
<dbReference type="SMART" id="SM00062">
    <property type="entry name" value="PBPb"/>
    <property type="match status" value="1"/>
</dbReference>
<evidence type="ECO:0000313" key="5">
    <source>
        <dbReference type="Proteomes" id="UP000182635"/>
    </source>
</evidence>
<dbReference type="SUPFAM" id="SSF53850">
    <property type="entry name" value="Periplasmic binding protein-like II"/>
    <property type="match status" value="1"/>
</dbReference>
<accession>A0A1I2S4E9</accession>
<dbReference type="RefSeq" id="WP_046922294.1">
    <property type="nucleotide sequence ID" value="NZ_AYYL01000021.1"/>
</dbReference>
<evidence type="ECO:0000256" key="2">
    <source>
        <dbReference type="SAM" id="SignalP"/>
    </source>
</evidence>
<dbReference type="Gene3D" id="3.40.190.10">
    <property type="entry name" value="Periplasmic binding protein-like II"/>
    <property type="match status" value="2"/>
</dbReference>
<protein>
    <submittedName>
        <fullName evidence="4">Polar amino acid transport system substrate-binding protein</fullName>
    </submittedName>
</protein>
<feature type="signal peptide" evidence="2">
    <location>
        <begin position="1"/>
        <end position="28"/>
    </location>
</feature>
<dbReference type="AlphaFoldDB" id="A0A1I2S4E9"/>
<dbReference type="PANTHER" id="PTHR35936:SF17">
    <property type="entry name" value="ARGININE-BINDING EXTRACELLULAR PROTEIN ARTP"/>
    <property type="match status" value="1"/>
</dbReference>
<name>A0A1I2S4E9_9LACO</name>
<sequence>MKNRLAKIFCLLAAVGAAIFLISGCGSKKTGAVDTIKDKGTLVVGTSADYAPFEFPIVKDGKKEIVGYDMMVAQKIADNMGVKLKIVNTEFPSLISELKNKKIDLIMAGMVSTAERRKVIAFSKPYYKVYNVVLVQKKDAKNFPTKASLAGKQIGVQQSTTQEAIAKEQLKASKLVTESQLTSLTTELKEGKLSGVVCEKAIADNYLATYPDKYAVSKVKLVTPEENKNIDIGIRKDDKDLKKRVDKVLTKLEKSGQLDEMFKKAQKIQAENK</sequence>
<keyword evidence="1 2" id="KW-0732">Signal</keyword>
<feature type="chain" id="PRO_5038675378" evidence="2">
    <location>
        <begin position="29"/>
        <end position="273"/>
    </location>
</feature>
<dbReference type="Proteomes" id="UP000182635">
    <property type="component" value="Unassembled WGS sequence"/>
</dbReference>
<dbReference type="Pfam" id="PF00497">
    <property type="entry name" value="SBP_bac_3"/>
    <property type="match status" value="1"/>
</dbReference>
<evidence type="ECO:0000313" key="4">
    <source>
        <dbReference type="EMBL" id="SFG46619.1"/>
    </source>
</evidence>
<dbReference type="InterPro" id="IPR001638">
    <property type="entry name" value="Solute-binding_3/MltF_N"/>
</dbReference>
<proteinExistence type="predicted"/>
<evidence type="ECO:0000256" key="1">
    <source>
        <dbReference type="ARBA" id="ARBA00022729"/>
    </source>
</evidence>
<dbReference type="OrthoDB" id="9774451at2"/>